<protein>
    <submittedName>
        <fullName evidence="2">Uncharacterized protein</fullName>
    </submittedName>
</protein>
<dbReference type="AlphaFoldDB" id="A0A4T0X9L4"/>
<comment type="caution">
    <text evidence="2">The sequence shown here is derived from an EMBL/GenBank/DDBJ whole genome shotgun (WGS) entry which is preliminary data.</text>
</comment>
<dbReference type="EMBL" id="SELW01000012">
    <property type="protein sequence ID" value="TID31344.1"/>
    <property type="molecule type" value="Genomic_DNA"/>
</dbReference>
<organism evidence="2 3">
    <name type="scientific">Pichia inconspicua</name>
    <dbReference type="NCBI Taxonomy" id="52247"/>
    <lineage>
        <taxon>Eukaryota</taxon>
        <taxon>Fungi</taxon>
        <taxon>Dikarya</taxon>
        <taxon>Ascomycota</taxon>
        <taxon>Saccharomycotina</taxon>
        <taxon>Pichiomycetes</taxon>
        <taxon>Pichiales</taxon>
        <taxon>Pichiaceae</taxon>
        <taxon>Pichia</taxon>
    </lineage>
</organism>
<accession>A0A4T0X9L4</accession>
<proteinExistence type="predicted"/>
<keyword evidence="1" id="KW-0732">Signal</keyword>
<gene>
    <name evidence="2" type="ORF">CANINC_000055</name>
</gene>
<evidence type="ECO:0000256" key="1">
    <source>
        <dbReference type="SAM" id="SignalP"/>
    </source>
</evidence>
<name>A0A4T0X9L4_9ASCO</name>
<keyword evidence="3" id="KW-1185">Reference proteome</keyword>
<evidence type="ECO:0000313" key="2">
    <source>
        <dbReference type="EMBL" id="TID31344.1"/>
    </source>
</evidence>
<reference evidence="2 3" key="1">
    <citation type="journal article" date="2019" name="Front. Genet.">
        <title>Whole-Genome Sequencing of the Opportunistic Yeast Pathogen Candida inconspicua Uncovers Its Hybrid Origin.</title>
        <authorList>
            <person name="Mixao V."/>
            <person name="Hansen A.P."/>
            <person name="Saus E."/>
            <person name="Boekhout T."/>
            <person name="Lass-Florl C."/>
            <person name="Gabaldon T."/>
        </authorList>
    </citation>
    <scope>NUCLEOTIDE SEQUENCE [LARGE SCALE GENOMIC DNA]</scope>
    <source>
        <strain evidence="2 3">CBS 180</strain>
    </source>
</reference>
<sequence length="101" mass="11270">MHGQNLKTLVFLTSICWCPGEAENLRAARFIEGLKPELIHQASLVRNLVISEVIATAKITESSLARTSKTFPIEMIVRTSVKSAMYFPSITQAFKNRLAFS</sequence>
<dbReference type="Proteomes" id="UP000307173">
    <property type="component" value="Unassembled WGS sequence"/>
</dbReference>
<feature type="chain" id="PRO_5020427399" evidence="1">
    <location>
        <begin position="23"/>
        <end position="101"/>
    </location>
</feature>
<evidence type="ECO:0000313" key="3">
    <source>
        <dbReference type="Proteomes" id="UP000307173"/>
    </source>
</evidence>
<feature type="signal peptide" evidence="1">
    <location>
        <begin position="1"/>
        <end position="22"/>
    </location>
</feature>